<dbReference type="EMBL" id="QYUM01000002">
    <property type="protein sequence ID" value="RJF94022.1"/>
    <property type="molecule type" value="Genomic_DNA"/>
</dbReference>
<dbReference type="RefSeq" id="WP_119760648.1">
    <property type="nucleotide sequence ID" value="NZ_QYUM01000002.1"/>
</dbReference>
<accession>A0A418WRZ1</accession>
<name>A0A418WRZ1_9SPHN</name>
<dbReference type="AlphaFoldDB" id="A0A418WRZ1"/>
<keyword evidence="2" id="KW-1185">Reference proteome</keyword>
<evidence type="ECO:0000313" key="1">
    <source>
        <dbReference type="EMBL" id="RJF94022.1"/>
    </source>
</evidence>
<gene>
    <name evidence="1" type="ORF">D3876_07095</name>
</gene>
<comment type="caution">
    <text evidence="1">The sequence shown here is derived from an EMBL/GenBank/DDBJ whole genome shotgun (WGS) entry which is preliminary data.</text>
</comment>
<proteinExistence type="predicted"/>
<dbReference type="GO" id="GO:0003676">
    <property type="term" value="F:nucleic acid binding"/>
    <property type="evidence" value="ECO:0007669"/>
    <property type="project" value="InterPro"/>
</dbReference>
<reference evidence="1 2" key="1">
    <citation type="submission" date="2018-09" db="EMBL/GenBank/DDBJ databases">
        <authorList>
            <person name="Zhu H."/>
        </authorList>
    </citation>
    <scope>NUCLEOTIDE SEQUENCE [LARGE SCALE GENOMIC DNA]</scope>
    <source>
        <strain evidence="1 2">K2R01-6</strain>
    </source>
</reference>
<evidence type="ECO:0000313" key="2">
    <source>
        <dbReference type="Proteomes" id="UP000286100"/>
    </source>
</evidence>
<protein>
    <submittedName>
        <fullName evidence="1">Uncharacterized protein</fullName>
    </submittedName>
</protein>
<organism evidence="1 2">
    <name type="scientific">Sphingomonas cavernae</name>
    <dbReference type="NCBI Taxonomy" id="2320861"/>
    <lineage>
        <taxon>Bacteria</taxon>
        <taxon>Pseudomonadati</taxon>
        <taxon>Pseudomonadota</taxon>
        <taxon>Alphaproteobacteria</taxon>
        <taxon>Sphingomonadales</taxon>
        <taxon>Sphingomonadaceae</taxon>
        <taxon>Sphingomonas</taxon>
    </lineage>
</organism>
<sequence>MRYFLDTEFNGFGGELMSIALVPEFGDNEFYAVLPLPDTIEPWVERHVVPYLHMVPQGLDLRLDAVSAAHEIAAYLGTDPDPEIVADWPDDIALFCKLLMVGPGEIPDVGSLRFEFLRNPGFSTARNSKVPHNALHDARAFRDFVIDGERP</sequence>
<dbReference type="OrthoDB" id="6687915at2"/>
<dbReference type="Gene3D" id="3.30.420.10">
    <property type="entry name" value="Ribonuclease H-like superfamily/Ribonuclease H"/>
    <property type="match status" value="1"/>
</dbReference>
<dbReference type="Proteomes" id="UP000286100">
    <property type="component" value="Unassembled WGS sequence"/>
</dbReference>
<dbReference type="InterPro" id="IPR036397">
    <property type="entry name" value="RNaseH_sf"/>
</dbReference>